<evidence type="ECO:0000313" key="1">
    <source>
        <dbReference type="EMBL" id="KGB33106.1"/>
    </source>
</evidence>
<dbReference type="EMBL" id="KL250532">
    <property type="protein sequence ID" value="KGB33106.1"/>
    <property type="molecule type" value="Genomic_DNA"/>
</dbReference>
<reference evidence="1" key="1">
    <citation type="journal article" date="2012" name="Nat. Genet.">
        <title>Whole-genome sequence of Schistosoma haematobium.</title>
        <authorList>
            <person name="Young N.D."/>
            <person name="Jex A.R."/>
            <person name="Li B."/>
            <person name="Liu S."/>
            <person name="Yang L."/>
            <person name="Xiong Z."/>
            <person name="Li Y."/>
            <person name="Cantacessi C."/>
            <person name="Hall R.S."/>
            <person name="Xu X."/>
            <person name="Chen F."/>
            <person name="Wu X."/>
            <person name="Zerlotini A."/>
            <person name="Oliveira G."/>
            <person name="Hofmann A."/>
            <person name="Zhang G."/>
            <person name="Fang X."/>
            <person name="Kang Y."/>
            <person name="Campbell B.E."/>
            <person name="Loukas A."/>
            <person name="Ranganathan S."/>
            <person name="Rollinson D."/>
            <person name="Rinaldi G."/>
            <person name="Brindley P.J."/>
            <person name="Yang H."/>
            <person name="Wang J."/>
            <person name="Wang J."/>
            <person name="Gasser R.B."/>
        </authorList>
    </citation>
    <scope>NUCLEOTIDE SEQUENCE [LARGE SCALE GENOMIC DNA]</scope>
</reference>
<proteinExistence type="predicted"/>
<name>A0A095AGR9_SCHHA</name>
<sequence length="37" mass="4354">MLMMMYFHLRVWVLFSLLFSVISPSLPPPPTTLVLLY</sequence>
<accession>A0A095AGR9</accession>
<protein>
    <submittedName>
        <fullName evidence="1">Uncharacterized protein</fullName>
    </submittedName>
</protein>
<dbReference type="AlphaFoldDB" id="A0A095AGR9"/>
<organism evidence="1">
    <name type="scientific">Schistosoma haematobium</name>
    <name type="common">Blood fluke</name>
    <dbReference type="NCBI Taxonomy" id="6185"/>
    <lineage>
        <taxon>Eukaryota</taxon>
        <taxon>Metazoa</taxon>
        <taxon>Spiralia</taxon>
        <taxon>Lophotrochozoa</taxon>
        <taxon>Platyhelminthes</taxon>
        <taxon>Trematoda</taxon>
        <taxon>Digenea</taxon>
        <taxon>Strigeidida</taxon>
        <taxon>Schistosomatoidea</taxon>
        <taxon>Schistosomatidae</taxon>
        <taxon>Schistosoma</taxon>
    </lineage>
</organism>
<gene>
    <name evidence="1" type="ORF">MS3_01259</name>
</gene>